<evidence type="ECO:0000256" key="1">
    <source>
        <dbReference type="ARBA" id="ARBA00004141"/>
    </source>
</evidence>
<evidence type="ECO:0000313" key="7">
    <source>
        <dbReference type="EMBL" id="MBP2381292.1"/>
    </source>
</evidence>
<feature type="transmembrane region" description="Helical" evidence="5">
    <location>
        <begin position="109"/>
        <end position="136"/>
    </location>
</feature>
<accession>A0ABS4WYK9</accession>
<feature type="transmembrane region" description="Helical" evidence="5">
    <location>
        <begin position="202"/>
        <end position="220"/>
    </location>
</feature>
<dbReference type="PANTHER" id="PTHR43376:SF1">
    <property type="entry name" value="OLIGOPEPTIDE TRANSPORT SYSTEM PERMEASE PROTEIN"/>
    <property type="match status" value="1"/>
</dbReference>
<feature type="transmembrane region" description="Helical" evidence="5">
    <location>
        <begin position="21"/>
        <end position="38"/>
    </location>
</feature>
<dbReference type="CDD" id="cd06261">
    <property type="entry name" value="TM_PBP2"/>
    <property type="match status" value="1"/>
</dbReference>
<feature type="transmembrane region" description="Helical" evidence="5">
    <location>
        <begin position="302"/>
        <end position="325"/>
    </location>
</feature>
<comment type="caution">
    <text evidence="7">The sequence shown here is derived from an EMBL/GenBank/DDBJ whole genome shotgun (WGS) entry which is preliminary data.</text>
</comment>
<dbReference type="Pfam" id="PF00528">
    <property type="entry name" value="BPD_transp_1"/>
    <property type="match status" value="1"/>
</dbReference>
<keyword evidence="8" id="KW-1185">Reference proteome</keyword>
<comment type="subcellular location">
    <subcellularLocation>
        <location evidence="5">Cell membrane</location>
        <topology evidence="5">Multi-pass membrane protein</topology>
    </subcellularLocation>
    <subcellularLocation>
        <location evidence="1">Membrane</location>
        <topology evidence="1">Multi-pass membrane protein</topology>
    </subcellularLocation>
</comment>
<dbReference type="Gene3D" id="1.10.3720.10">
    <property type="entry name" value="MetI-like"/>
    <property type="match status" value="1"/>
</dbReference>
<evidence type="ECO:0000256" key="3">
    <source>
        <dbReference type="ARBA" id="ARBA00022989"/>
    </source>
</evidence>
<reference evidence="7 8" key="1">
    <citation type="submission" date="2021-03" db="EMBL/GenBank/DDBJ databases">
        <title>Sequencing the genomes of 1000 actinobacteria strains.</title>
        <authorList>
            <person name="Klenk H.-P."/>
        </authorList>
    </citation>
    <scope>NUCLEOTIDE SEQUENCE [LARGE SCALE GENOMIC DNA]</scope>
    <source>
        <strain evidence="7 8">DSM 14566</strain>
    </source>
</reference>
<keyword evidence="2 5" id="KW-0812">Transmembrane</keyword>
<evidence type="ECO:0000256" key="5">
    <source>
        <dbReference type="RuleBase" id="RU363032"/>
    </source>
</evidence>
<keyword evidence="5" id="KW-0813">Transport</keyword>
<evidence type="ECO:0000313" key="8">
    <source>
        <dbReference type="Proteomes" id="UP001519290"/>
    </source>
</evidence>
<dbReference type="EMBL" id="JAGIOD010000001">
    <property type="protein sequence ID" value="MBP2381292.1"/>
    <property type="molecule type" value="Genomic_DNA"/>
</dbReference>
<feature type="transmembrane region" description="Helical" evidence="5">
    <location>
        <begin position="148"/>
        <end position="174"/>
    </location>
</feature>
<dbReference type="InterPro" id="IPR035906">
    <property type="entry name" value="MetI-like_sf"/>
</dbReference>
<evidence type="ECO:0000256" key="2">
    <source>
        <dbReference type="ARBA" id="ARBA00022692"/>
    </source>
</evidence>
<dbReference type="InterPro" id="IPR000515">
    <property type="entry name" value="MetI-like"/>
</dbReference>
<comment type="similarity">
    <text evidence="5">Belongs to the binding-protein-dependent transport system permease family.</text>
</comment>
<gene>
    <name evidence="7" type="ORF">JOF43_001249</name>
</gene>
<proteinExistence type="inferred from homology"/>
<keyword evidence="3 5" id="KW-1133">Transmembrane helix</keyword>
<organism evidence="7 8">
    <name type="scientific">Brachybacterium sacelli</name>
    <dbReference type="NCBI Taxonomy" id="173364"/>
    <lineage>
        <taxon>Bacteria</taxon>
        <taxon>Bacillati</taxon>
        <taxon>Actinomycetota</taxon>
        <taxon>Actinomycetes</taxon>
        <taxon>Micrococcales</taxon>
        <taxon>Dermabacteraceae</taxon>
        <taxon>Brachybacterium</taxon>
    </lineage>
</organism>
<evidence type="ECO:0000259" key="6">
    <source>
        <dbReference type="PROSITE" id="PS50928"/>
    </source>
</evidence>
<dbReference type="PROSITE" id="PS50928">
    <property type="entry name" value="ABC_TM1"/>
    <property type="match status" value="1"/>
</dbReference>
<evidence type="ECO:0000256" key="4">
    <source>
        <dbReference type="ARBA" id="ARBA00023136"/>
    </source>
</evidence>
<dbReference type="Proteomes" id="UP001519290">
    <property type="component" value="Unassembled WGS sequence"/>
</dbReference>
<dbReference type="RefSeq" id="WP_209900332.1">
    <property type="nucleotide sequence ID" value="NZ_BAAAJW010000002.1"/>
</dbReference>
<keyword evidence="4 5" id="KW-0472">Membrane</keyword>
<protein>
    <submittedName>
        <fullName evidence="7">Peptide/nickel transport system permease protein</fullName>
    </submittedName>
</protein>
<dbReference type="PANTHER" id="PTHR43376">
    <property type="entry name" value="OLIGOPEPTIDE TRANSPORT SYSTEM PERMEASE PROTEIN"/>
    <property type="match status" value="1"/>
</dbReference>
<sequence>MSRTRTRTPTSRHRRSWVSRLGQYALVLWVAVTVNFALPRLALGGPALVMYTGEGDPTAEQLAELGQLYGLDDPVLVQYGRFWAELLRGDLGLSTGHNRPVADVLLERLPWSVVLVVLGLVGAILVGALLGALAAWRRDAGHPDQDRALLVTVLALDAMPGFWIAMLLIAVFAAQLGWLPSYASAQLPDGGGAWLLESARRLVMPLATMIVTSIGTYFLLARASMSTVLAEPFLRLARAKGLPERVVATRHALRTALLPIVTNAAMAAGSLVSGAVVVETVFSYPGLGTVIADAVAERDYPLLQGAFLLAMLGVILANLLADLVYPLLDPRVRRTAEVVPA</sequence>
<feature type="transmembrane region" description="Helical" evidence="5">
    <location>
        <begin position="260"/>
        <end position="282"/>
    </location>
</feature>
<dbReference type="SUPFAM" id="SSF161098">
    <property type="entry name" value="MetI-like"/>
    <property type="match status" value="1"/>
</dbReference>
<name>A0ABS4WYK9_9MICO</name>
<feature type="domain" description="ABC transmembrane type-1" evidence="6">
    <location>
        <begin position="109"/>
        <end position="321"/>
    </location>
</feature>